<dbReference type="AlphaFoldDB" id="A0A183GJC9"/>
<comment type="catalytic activity">
    <reaction evidence="5 7">
        <text>glucuronate acceptor + UDP-alpha-D-glucuronate = acceptor beta-D-glucuronoside + UDP + H(+)</text>
        <dbReference type="Rhea" id="RHEA:21032"/>
        <dbReference type="ChEBI" id="CHEBI:15378"/>
        <dbReference type="ChEBI" id="CHEBI:58052"/>
        <dbReference type="ChEBI" id="CHEBI:58223"/>
        <dbReference type="ChEBI" id="CHEBI:132367"/>
        <dbReference type="ChEBI" id="CHEBI:132368"/>
        <dbReference type="EC" id="2.4.1.17"/>
    </reaction>
</comment>
<keyword evidence="4" id="KW-0732">Signal</keyword>
<dbReference type="InterPro" id="IPR050271">
    <property type="entry name" value="UDP-glycosyltransferase"/>
</dbReference>
<dbReference type="CDD" id="cd03784">
    <property type="entry name" value="GT1_Gtf-like"/>
    <property type="match status" value="1"/>
</dbReference>
<evidence type="ECO:0000256" key="2">
    <source>
        <dbReference type="ARBA" id="ARBA00022676"/>
    </source>
</evidence>
<dbReference type="SUPFAM" id="SSF53756">
    <property type="entry name" value="UDP-Glycosyltransferase/glycogen phosphorylase"/>
    <property type="match status" value="1"/>
</dbReference>
<accession>A0A183GJC9</accession>
<evidence type="ECO:0000313" key="9">
    <source>
        <dbReference type="Proteomes" id="UP000050761"/>
    </source>
</evidence>
<keyword evidence="7" id="KW-1133">Transmembrane helix</keyword>
<dbReference type="InterPro" id="IPR035595">
    <property type="entry name" value="UDP_glycos_trans_CS"/>
</dbReference>
<dbReference type="Proteomes" id="UP000050761">
    <property type="component" value="Unassembled WGS sequence"/>
</dbReference>
<dbReference type="Gene3D" id="3.40.50.2000">
    <property type="entry name" value="Glycogen Phosphorylase B"/>
    <property type="match status" value="1"/>
</dbReference>
<dbReference type="PANTHER" id="PTHR48043">
    <property type="entry name" value="EG:EG0003.4 PROTEIN-RELATED"/>
    <property type="match status" value="1"/>
</dbReference>
<dbReference type="OrthoDB" id="416356at2759"/>
<dbReference type="EMBL" id="UZAH01034342">
    <property type="protein sequence ID" value="VDP34614.1"/>
    <property type="molecule type" value="Genomic_DNA"/>
</dbReference>
<evidence type="ECO:0000256" key="6">
    <source>
        <dbReference type="RuleBase" id="RU003718"/>
    </source>
</evidence>
<accession>A0A3P8DRD7</accession>
<keyword evidence="7" id="KW-0812">Transmembrane</keyword>
<protein>
    <recommendedName>
        <fullName evidence="7">UDP-glucuronosyltransferase</fullName>
        <ecNumber evidence="7">2.4.1.17</ecNumber>
    </recommendedName>
</protein>
<organism evidence="9 10">
    <name type="scientific">Heligmosomoides polygyrus</name>
    <name type="common">Parasitic roundworm</name>
    <dbReference type="NCBI Taxonomy" id="6339"/>
    <lineage>
        <taxon>Eukaryota</taxon>
        <taxon>Metazoa</taxon>
        <taxon>Ecdysozoa</taxon>
        <taxon>Nematoda</taxon>
        <taxon>Chromadorea</taxon>
        <taxon>Rhabditida</taxon>
        <taxon>Rhabditina</taxon>
        <taxon>Rhabditomorpha</taxon>
        <taxon>Strongyloidea</taxon>
        <taxon>Heligmosomidae</taxon>
        <taxon>Heligmosomoides</taxon>
    </lineage>
</organism>
<evidence type="ECO:0000256" key="1">
    <source>
        <dbReference type="ARBA" id="ARBA00009995"/>
    </source>
</evidence>
<evidence type="ECO:0000313" key="10">
    <source>
        <dbReference type="WBParaSite" id="HPBE_0002277601-mRNA-1"/>
    </source>
</evidence>
<proteinExistence type="inferred from homology"/>
<dbReference type="Pfam" id="PF00201">
    <property type="entry name" value="UDPGT"/>
    <property type="match status" value="1"/>
</dbReference>
<sequence>MVNSNELYEYPRPTLAKIVNIGGLGVEFKDAKPLKDVGLPSIVEEHWIFCFKKISEQGKGMVVMSFGSVAKSEWMPEEWKVWLLKAFARFPDYHFLIRYEDSDLKDRLPPNVHTFRWLPQADLLSHPKTKAFMSHGGQNSLQEAINAGVPLITVALFADQHKNSKIAAKHGFAVNLRKSEFSEEAIVAAVKEILENEKYSKNAKRLSLMVRKKPVSPAHLLVKWTEFLAEFQTLDNLVPAGTKLNVLQYYSIDVIAALLSVLALVIFVIYKTVKLVFLWCCCRSKKAKKD</sequence>
<gene>
    <name evidence="8" type="ORF">HPBE_LOCUS22775</name>
</gene>
<evidence type="ECO:0000256" key="5">
    <source>
        <dbReference type="ARBA" id="ARBA00047475"/>
    </source>
</evidence>
<keyword evidence="3 6" id="KW-0808">Transferase</keyword>
<keyword evidence="2 6" id="KW-0328">Glycosyltransferase</keyword>
<keyword evidence="9" id="KW-1185">Reference proteome</keyword>
<keyword evidence="7" id="KW-0472">Membrane</keyword>
<reference evidence="8 9" key="1">
    <citation type="submission" date="2018-11" db="EMBL/GenBank/DDBJ databases">
        <authorList>
            <consortium name="Pathogen Informatics"/>
        </authorList>
    </citation>
    <scope>NUCLEOTIDE SEQUENCE [LARGE SCALE GENOMIC DNA]</scope>
</reference>
<evidence type="ECO:0000313" key="8">
    <source>
        <dbReference type="EMBL" id="VDP34614.1"/>
    </source>
</evidence>
<dbReference type="PANTHER" id="PTHR48043:SF145">
    <property type="entry name" value="FI06409P-RELATED"/>
    <property type="match status" value="1"/>
</dbReference>
<dbReference type="GO" id="GO:0016020">
    <property type="term" value="C:membrane"/>
    <property type="evidence" value="ECO:0007669"/>
    <property type="project" value="UniProtKB-SubCell"/>
</dbReference>
<evidence type="ECO:0000256" key="7">
    <source>
        <dbReference type="RuleBase" id="RU362059"/>
    </source>
</evidence>
<name>A0A183GJC9_HELPZ</name>
<dbReference type="WBParaSite" id="HPBE_0002277601-mRNA-1">
    <property type="protein sequence ID" value="HPBE_0002277601-mRNA-1"/>
    <property type="gene ID" value="HPBE_0002277601"/>
</dbReference>
<dbReference type="EC" id="2.4.1.17" evidence="7"/>
<dbReference type="PROSITE" id="PS00375">
    <property type="entry name" value="UDPGT"/>
    <property type="match status" value="1"/>
</dbReference>
<dbReference type="FunFam" id="3.40.50.2000:FF:000021">
    <property type="entry name" value="UDP-glucuronosyltransferase"/>
    <property type="match status" value="1"/>
</dbReference>
<comment type="subcellular location">
    <subcellularLocation>
        <location evidence="7">Membrane</location>
        <topology evidence="7">Single-pass membrane protein</topology>
    </subcellularLocation>
</comment>
<dbReference type="GO" id="GO:0015020">
    <property type="term" value="F:glucuronosyltransferase activity"/>
    <property type="evidence" value="ECO:0007669"/>
    <property type="project" value="UniProtKB-EC"/>
</dbReference>
<evidence type="ECO:0000256" key="4">
    <source>
        <dbReference type="ARBA" id="ARBA00022729"/>
    </source>
</evidence>
<dbReference type="InterPro" id="IPR002213">
    <property type="entry name" value="UDP_glucos_trans"/>
</dbReference>
<feature type="transmembrane region" description="Helical" evidence="7">
    <location>
        <begin position="249"/>
        <end position="270"/>
    </location>
</feature>
<reference evidence="10" key="2">
    <citation type="submission" date="2019-09" db="UniProtKB">
        <authorList>
            <consortium name="WormBaseParasite"/>
        </authorList>
    </citation>
    <scope>IDENTIFICATION</scope>
</reference>
<comment type="similarity">
    <text evidence="1 6">Belongs to the UDP-glycosyltransferase family.</text>
</comment>
<evidence type="ECO:0000256" key="3">
    <source>
        <dbReference type="ARBA" id="ARBA00022679"/>
    </source>
</evidence>